<dbReference type="InParanoid" id="D8M4C1"/>
<dbReference type="GO" id="GO:0030117">
    <property type="term" value="C:membrane coat"/>
    <property type="evidence" value="ECO:0007669"/>
    <property type="project" value="InterPro"/>
</dbReference>
<dbReference type="SUPFAM" id="SSF48371">
    <property type="entry name" value="ARM repeat"/>
    <property type="match status" value="1"/>
</dbReference>
<evidence type="ECO:0000256" key="2">
    <source>
        <dbReference type="ARBA" id="ARBA00006613"/>
    </source>
</evidence>
<dbReference type="GO" id="GO:0016192">
    <property type="term" value="P:vesicle-mediated transport"/>
    <property type="evidence" value="ECO:0007669"/>
    <property type="project" value="InterPro"/>
</dbReference>
<dbReference type="EMBL" id="FN668652">
    <property type="protein sequence ID" value="CBK22910.2"/>
    <property type="molecule type" value="Genomic_DNA"/>
</dbReference>
<dbReference type="GO" id="GO:0006886">
    <property type="term" value="P:intracellular protein transport"/>
    <property type="evidence" value="ECO:0007669"/>
    <property type="project" value="InterPro"/>
</dbReference>
<feature type="compositionally biased region" description="Low complexity" evidence="6">
    <location>
        <begin position="668"/>
        <end position="677"/>
    </location>
</feature>
<keyword evidence="5" id="KW-0472">Membrane</keyword>
<proteinExistence type="inferred from homology"/>
<evidence type="ECO:0000256" key="3">
    <source>
        <dbReference type="ARBA" id="ARBA00022448"/>
    </source>
</evidence>
<keyword evidence="3" id="KW-0813">Transport</keyword>
<comment type="subcellular location">
    <subcellularLocation>
        <location evidence="1">Endomembrane system</location>
    </subcellularLocation>
</comment>
<dbReference type="InterPro" id="IPR002553">
    <property type="entry name" value="Clathrin/coatomer_adapt-like_N"/>
</dbReference>
<feature type="compositionally biased region" description="Low complexity" evidence="6">
    <location>
        <begin position="727"/>
        <end position="738"/>
    </location>
</feature>
<dbReference type="PANTHER" id="PTHR11134">
    <property type="entry name" value="ADAPTOR COMPLEX SUBUNIT BETA FAMILY MEMBER"/>
    <property type="match status" value="1"/>
</dbReference>
<evidence type="ECO:0000256" key="1">
    <source>
        <dbReference type="ARBA" id="ARBA00004308"/>
    </source>
</evidence>
<evidence type="ECO:0000259" key="7">
    <source>
        <dbReference type="Pfam" id="PF01602"/>
    </source>
</evidence>
<feature type="region of interest" description="Disordered" evidence="6">
    <location>
        <begin position="595"/>
        <end position="738"/>
    </location>
</feature>
<sequence>MTSIRVPDIWQLQLMAVKNCVVDSVPFVRKIAAHSLLKLYQWDPSQEESVIAILKVLLREVNALVFSSAIIAYSEICPTRYELLYPCYRRMLDMLPMMDESAQVVALTVLMKFARTQFLQPKASDLLDVERVVKKPIVAQATTKAAKKEAASKAAKKLDAFYGDEDDESYSYSESESQSEPEPEPAAAEAKPQSEQSAEAAPAKVDEDLVRLLQVAMEQLESINSSVVLAAASLLLHLAPEDTSFVTKSVDAMVHLLNRNARYSFFVLDAIDELSALYPDYFQPWIQWFFPRISEPGFVISQKTRILCRLINEDSVAQVLKALQPFAVHPSSDVVVNLIQTLLVIAQRHAPSAKLCLRVFVQLLEVRASDDTIVHASLMGIDRLLPILDDAAKREALLWVIKTVLKHEGSDVCDGLLDLLLRHGDCVVPQTEEVCRIMTQRYATLSQSTRLTLLLLLVKLVRIDSENEQIRKMFDYVLELNAKDIDVEVRVQARNIRAVLCCLPSTHPQLFTSENPAVEAILDKITKPDNRPNEYLSECHLSDYYLGSLSLAVGFSLSSLAHAQLNENFHGFVPLPDWTDTPVPGELRDPAAIEAKQRAEEEAKERERRAKEKAERAKAKAKTGKAIKKEVEEEYSDYSYSDYSYSDEEEGKAKPKDGKAIKKEVGEYSDYSYSDYSYSDEEETKEKKKKEEEEKPKKKEEGEEKTTKKDDEKPKEKAKESKEEYSDYSYSDYSYSDV</sequence>
<evidence type="ECO:0000256" key="4">
    <source>
        <dbReference type="ARBA" id="ARBA00022927"/>
    </source>
</evidence>
<keyword evidence="4" id="KW-0653">Protein transport</keyword>
<name>D8M4C1_BLAHO</name>
<gene>
    <name evidence="8" type="ORF">GSBLH_T00002881001</name>
</gene>
<evidence type="ECO:0000313" key="8">
    <source>
        <dbReference type="EMBL" id="CBK22910.2"/>
    </source>
</evidence>
<feature type="compositionally biased region" description="Basic and acidic residues" evidence="6">
    <location>
        <begin position="595"/>
        <end position="618"/>
    </location>
</feature>
<dbReference type="InterPro" id="IPR016024">
    <property type="entry name" value="ARM-type_fold"/>
</dbReference>
<reference evidence="8" key="1">
    <citation type="submission" date="2010-02" db="EMBL/GenBank/DDBJ databases">
        <title>Sequencing and annotation of the Blastocystis hominis genome.</title>
        <authorList>
            <person name="Wincker P."/>
        </authorList>
    </citation>
    <scope>NUCLEOTIDE SEQUENCE</scope>
    <source>
        <strain evidence="8">Singapore isolate B</strain>
    </source>
</reference>
<dbReference type="Pfam" id="PF01602">
    <property type="entry name" value="Adaptin_N"/>
    <property type="match status" value="1"/>
</dbReference>
<feature type="compositionally biased region" description="Low complexity" evidence="6">
    <location>
        <begin position="184"/>
        <end position="201"/>
    </location>
</feature>
<dbReference type="GeneID" id="24920016"/>
<dbReference type="GO" id="GO:0012505">
    <property type="term" value="C:endomembrane system"/>
    <property type="evidence" value="ECO:0007669"/>
    <property type="project" value="UniProtKB-SubCell"/>
</dbReference>
<dbReference type="RefSeq" id="XP_012896958.1">
    <property type="nucleotide sequence ID" value="XM_013041504.1"/>
</dbReference>
<dbReference type="InterPro" id="IPR026739">
    <property type="entry name" value="AP_beta"/>
</dbReference>
<dbReference type="AlphaFoldDB" id="D8M4C1"/>
<feature type="compositionally biased region" description="Basic and acidic residues" evidence="6">
    <location>
        <begin position="651"/>
        <end position="666"/>
    </location>
</feature>
<feature type="region of interest" description="Disordered" evidence="6">
    <location>
        <begin position="165"/>
        <end position="203"/>
    </location>
</feature>
<protein>
    <recommendedName>
        <fullName evidence="7">Clathrin/coatomer adaptor adaptin-like N-terminal domain-containing protein</fullName>
    </recommendedName>
</protein>
<comment type="similarity">
    <text evidence="2">Belongs to the adaptor complexes large subunit family.</text>
</comment>
<evidence type="ECO:0000256" key="6">
    <source>
        <dbReference type="SAM" id="MobiDB-lite"/>
    </source>
</evidence>
<dbReference type="Proteomes" id="UP000008312">
    <property type="component" value="Unassembled WGS sequence"/>
</dbReference>
<accession>D8M4C1</accession>
<evidence type="ECO:0000313" key="9">
    <source>
        <dbReference type="Proteomes" id="UP000008312"/>
    </source>
</evidence>
<evidence type="ECO:0000256" key="5">
    <source>
        <dbReference type="ARBA" id="ARBA00023136"/>
    </source>
</evidence>
<dbReference type="Gene3D" id="1.25.10.10">
    <property type="entry name" value="Leucine-rich Repeat Variant"/>
    <property type="match status" value="1"/>
</dbReference>
<dbReference type="OrthoDB" id="302453at2759"/>
<feature type="compositionally biased region" description="Basic and acidic residues" evidence="6">
    <location>
        <begin position="684"/>
        <end position="725"/>
    </location>
</feature>
<feature type="domain" description="Clathrin/coatomer adaptor adaptin-like N-terminal" evidence="7">
    <location>
        <begin position="1"/>
        <end position="500"/>
    </location>
</feature>
<dbReference type="InterPro" id="IPR011989">
    <property type="entry name" value="ARM-like"/>
</dbReference>
<organism evidence="8">
    <name type="scientific">Blastocystis hominis</name>
    <dbReference type="NCBI Taxonomy" id="12968"/>
    <lineage>
        <taxon>Eukaryota</taxon>
        <taxon>Sar</taxon>
        <taxon>Stramenopiles</taxon>
        <taxon>Bigyra</taxon>
        <taxon>Opalozoa</taxon>
        <taxon>Opalinata</taxon>
        <taxon>Blastocystidae</taxon>
        <taxon>Blastocystis</taxon>
    </lineage>
</organism>
<keyword evidence="9" id="KW-1185">Reference proteome</keyword>